<accession>A0A6N4THW1</accession>
<feature type="compositionally biased region" description="Basic and acidic residues" evidence="2">
    <location>
        <begin position="340"/>
        <end position="350"/>
    </location>
</feature>
<dbReference type="PANTHER" id="PTHR41313:SF1">
    <property type="entry name" value="DNA METHYLASE ADENINE-SPECIFIC DOMAIN-CONTAINING PROTEIN"/>
    <property type="match status" value="1"/>
</dbReference>
<dbReference type="PANTHER" id="PTHR41313">
    <property type="entry name" value="ADENINE-SPECIFIC METHYLTRANSFERASE"/>
    <property type="match status" value="1"/>
</dbReference>
<evidence type="ECO:0000259" key="3">
    <source>
        <dbReference type="PROSITE" id="PS51194"/>
    </source>
</evidence>
<dbReference type="InterPro" id="IPR014001">
    <property type="entry name" value="Helicase_ATP-bd"/>
</dbReference>
<dbReference type="SUPFAM" id="SSF53335">
    <property type="entry name" value="S-adenosyl-L-methionine-dependent methyltransferases"/>
    <property type="match status" value="1"/>
</dbReference>
<feature type="compositionally biased region" description="Basic and acidic residues" evidence="2">
    <location>
        <begin position="359"/>
        <end position="383"/>
    </location>
</feature>
<evidence type="ECO:0000313" key="5">
    <source>
        <dbReference type="Proteomes" id="UP000464754"/>
    </source>
</evidence>
<keyword evidence="5" id="KW-1185">Reference proteome</keyword>
<sequence>MAINYYQATKLYEQTLKEISKNEFNWKQFLASSCKNYRLSFDDMVMIYAQRPDATAVLEIEDWNKKYGLWIKPKSKGIAVFDPHHDGYARLRYYFDISDTRKTNKYRPVPIWSMKSEYEKDVIDRLINHFGVKQTNTLSLANAIIQAADTIVEEGIEDYFTELKYYTHDTFLEELDELNLQLVYAGLLKSSISYATLTRCGIKADDYIHDDALRLISQFNSQQALNALGVPTRDMTQMLIGEIRKTVLECIRDQNRTFELDQLPLYNEPEQRTPTLERSRENETGIHSNGRTVDPQSNTQERRKYHSWEIRLDEKTLSQRTSPDTIHESFDNPDAQSTFDGDRSDRHTTPRSDASTDDETTRSKRSVERIRSDEMGSKAEQYRRNNSRNSSQGTDLRLEETQDAGNPLGMPAFLSQEIFEELLKKDKFHVHKNKDIITVFELFENQEKRVAYVKESFKKMYVEEIISDTRYGYYNDTEKNVLTVWQGKYSNPECIADVTWETVTQCIEDMIERNVFLSIPLKPLLSSDEQQLNLFDLEPFEPAQKEHTSKTFQMPQSVIDTVFSDDMNINNLKIRIAAFFSHDYPIEENAAFLKELYRKGYAGFIQQNRHISVQWDQIGIMMTWGKGITNAFQYQLFSWEDTAKGIRRLLDTGRYLPQEELDQLSEYEYRQGAQMLWYMAHDMSNEAKEKYMPGKEYRFQHGFPNDTKELAALLHDNDFLQRTIENLKEFSEAYRIDHDLMRFKLYNPIKVTSFIERLDDPRLSFNAPQYQLPESDYFITQDYIDHVICRHTEAKYKLLSYFSQHTDVKERVQFIKNEWGISGSNNYSSDGKGIKILYGDSMMKPKASLFMKWKEVEQRLSYLIHHNRFLTPEEELGKSHYERQQIANTIHSFFYRLSFSNLRPYKINAIYHFDSKDLTSALRSDDNVKHILDLMNIALGNTADIDENYQKMKDCLQTVQQYYLGTYSAFNENKEMQDKTYTPILDTQLSLAVRLNLFYKEHDLYEYNDNGHSNEEEENIQDIIDSFHDAGALIDTIKHLNLLIDESDDIEEKGSAIMLREELSMLYTFQHENELIDKNEINFSFTRNASSNTPRYNAGDMVFFSSYNETYYGTIELIDDENIVLNLYQGTETIDPIDVTLEREWFDTMIYQDLRNQYLYDKDKVMYPNAYHAPVQETENSLPIYQAVAKENYELLHEIAPLLFEHQSDYMAFQHTKENRLLELFIKNNQLVIEEHDHADVLLSSYTLEIDDVDHLLNIREYTIDGTSYQLALTDGEPDDYEEELQLNEVVHDHIQTLNYQNYCFLKGRIDDNGVQIDFEFDKNGNMITFSGSNIQFEQFKHCYLKTPLIALSSLIPNEIIEYQKTDISNPYTEVEQENDPLISDKDTETGKAADIIPAQKETQLKVKQEPFQSTSQFSYHKLLPQYENHERNNFHITDMELGVGGPKAKYQANIQAIRLLKQLDNESRLATTEEQEILSQYVGWGSLGDAFDETKENWKQEYLELKKLLTTEEYKAARESTLTAFYTPPVVIQAIYKKLYDMGLVEGNILEPSCGIGNFIGMQPKEMNCNFYGVELDTISGQIAQQLYQKETIAIQGFQDLNIPNHIFDAVIGNVPFGQIPIFDPQYKQNNFMIHDYFFAKALDKVKVGGVVIFITSHFTMDKKNSNVRRYIAQRADLLGAIRLPDNTFTANAGTKVTGDILVLQKREQPYVHEPEWLNVETDDNGLTMNAYFINHPHMILGNMVEESSPYGKAFTCKAIEGASLSAQLEQAFSNITAHIDQRSVLFVDEEDRSIPADPSIRNFSFCISDGNLYYRENSRMYPHETNKTAENRIRGLIQIRDCLRELIEKQTADFPDEAIKALQNELHIHYDIFTLKYGLINDNANKRVFQEDASYGLICSLEILNEDKTLKRKADIFDKKTIRPDKEIHSVENADEALTVSMAEKGRIDLQYMSNLSKLSEEQLIENLKGVIYCNPRHLDQDGNPVYETADEYLSGNVREKLVFAKHAAKQNPDLYTINIKALEQVQPEPIKAGDISVRLGSTWIPKHYYEEFMYQLLDTPEWKQNNIKILYVAATQEWTVTRKGLDSGIKSNKTYGTSRINAYKIIENTLNLRPCKIFDTMLDNDGKEKRVLNKRETAIAQDKQEIIKRNFNEWIWKDPARREDLCQIYNERFNSIRNRTYDGSHLTLAGMNTNIQLRPHQLNAIARVLYHGNTLLAHCVGAGKSFEMIASGMESKRLGLCKKPIYVVPNNIIGDFASDFYRLYPSANILVSTKDTFAKANRHKFFSKIATCEWDGIIIAHSQFTKMPISIERQQVLIEQQIEDISEGIRQVKNDNGEKFTIKQLEAMRKKMEERLKKLNDQSNKDDILCFEQLGIDMMFIDEADIFKNLFIYSKMTNVSGISQTDSQRASDLFAKTQYLNEITNNRGVVFATGTPISNSMAELYTMQRYLQYDLLKAKGLEAFDAWASTFGETTTAMELTPDGTKFQLKTRFAKFFNLPELMTMFREVADIQTADMLDLPTPKANYKVVSVPASSEQKEMIQSLGERAEQIKSGNVDPHIDNMLKITSDGKKLALEQRLINPLLPENKESKVMACINNVYETWKDTKENLSTQLIFCDMSTPKNSSKNINEESIAEETETIFTSVYEDIKHKLVERGIPSHEIAFIHDTNNNDVLRKELFANVRSGKVRVLIGSTSKMGAGSNMQDRIISLHDIDCPWRPRDLEQRSGRAIRQGNINPEVNIIRYVTEGTFDAYMFQTIEKKQSFISQVITGRVVQRSMEEVDDMSMRYAEIKAIACGDPKIMERCNLDIEVNKLNDLKSNYLNQKYELQDNILKRLPHKITRTQEEIEGLKEDILLKNQNPLSENDVFIGIELDGVSYKDKAEAGSMLIESARQNPTENPIYIGTYRGFSLYTHFSMLAKECCLTIKNKSSTTITLGTDKLGNFSRMNNALKNLDKRLVAAEHEFQRLTNELETSKIEFEKPFIYEDELNEKTKRLAQLTMELKLDEKDPDIIDDTEVDPMKEKITERTPER</sequence>
<evidence type="ECO:0000313" key="4">
    <source>
        <dbReference type="EMBL" id="BBK22806.1"/>
    </source>
</evidence>
<feature type="domain" description="Helicase C-terminal" evidence="3">
    <location>
        <begin position="2625"/>
        <end position="2787"/>
    </location>
</feature>
<dbReference type="EMBL" id="AP019695">
    <property type="protein sequence ID" value="BBK22806.1"/>
    <property type="molecule type" value="Genomic_DNA"/>
</dbReference>
<feature type="region of interest" description="Disordered" evidence="2">
    <location>
        <begin position="262"/>
        <end position="395"/>
    </location>
</feature>
<dbReference type="InterPro" id="IPR029063">
    <property type="entry name" value="SAM-dependent_MTases_sf"/>
</dbReference>
<feature type="compositionally biased region" description="Polar residues" evidence="2">
    <location>
        <begin position="285"/>
        <end position="299"/>
    </location>
</feature>
<dbReference type="KEGG" id="aarg:Aargi30884_17090"/>
<dbReference type="InterPro" id="IPR027417">
    <property type="entry name" value="P-loop_NTPase"/>
</dbReference>
<feature type="coiled-coil region" evidence="1">
    <location>
        <begin position="2949"/>
        <end position="3014"/>
    </location>
</feature>
<gene>
    <name evidence="4" type="ORF">Aargi30884_17090</name>
</gene>
<feature type="compositionally biased region" description="Basic and acidic residues" evidence="2">
    <location>
        <begin position="3024"/>
        <end position="3037"/>
    </location>
</feature>
<dbReference type="PRINTS" id="PR00507">
    <property type="entry name" value="N12N6MTFRASE"/>
</dbReference>
<dbReference type="InterPro" id="IPR052933">
    <property type="entry name" value="DNA_Protect_Modify"/>
</dbReference>
<evidence type="ECO:0000256" key="1">
    <source>
        <dbReference type="SAM" id="Coils"/>
    </source>
</evidence>
<dbReference type="PROSITE" id="PS51194">
    <property type="entry name" value="HELICASE_CTER"/>
    <property type="match status" value="1"/>
</dbReference>
<reference evidence="5" key="1">
    <citation type="submission" date="2019-05" db="EMBL/GenBank/DDBJ databases">
        <title>Complete genome sequencing of Absiella argi strain JCM 30884.</title>
        <authorList>
            <person name="Sakamoto M."/>
            <person name="Murakami T."/>
            <person name="Mori H."/>
        </authorList>
    </citation>
    <scope>NUCLEOTIDE SEQUENCE [LARGE SCALE GENOMIC DNA]</scope>
    <source>
        <strain evidence="5">JCM 30884</strain>
    </source>
</reference>
<dbReference type="SUPFAM" id="SSF52540">
    <property type="entry name" value="P-loop containing nucleoside triphosphate hydrolases"/>
    <property type="match status" value="2"/>
</dbReference>
<feature type="region of interest" description="Disordered" evidence="2">
    <location>
        <begin position="3016"/>
        <end position="3037"/>
    </location>
</feature>
<name>A0A6N4THW1_9FIRM</name>
<proteinExistence type="predicted"/>
<dbReference type="SMART" id="SM00487">
    <property type="entry name" value="DEXDc"/>
    <property type="match status" value="1"/>
</dbReference>
<keyword evidence="1" id="KW-0175">Coiled coil</keyword>
<dbReference type="Gene3D" id="3.40.50.300">
    <property type="entry name" value="P-loop containing nucleotide triphosphate hydrolases"/>
    <property type="match status" value="2"/>
</dbReference>
<evidence type="ECO:0000256" key="2">
    <source>
        <dbReference type="SAM" id="MobiDB-lite"/>
    </source>
</evidence>
<dbReference type="Proteomes" id="UP000464754">
    <property type="component" value="Chromosome"/>
</dbReference>
<feature type="compositionally biased region" description="Basic and acidic residues" evidence="2">
    <location>
        <begin position="269"/>
        <end position="284"/>
    </location>
</feature>
<dbReference type="Pfam" id="PF00271">
    <property type="entry name" value="Helicase_C"/>
    <property type="match status" value="1"/>
</dbReference>
<feature type="compositionally biased region" description="Basic and acidic residues" evidence="2">
    <location>
        <begin position="300"/>
        <end position="317"/>
    </location>
</feature>
<organism evidence="4 5">
    <name type="scientific">Amedibacterium intestinale</name>
    <dbReference type="NCBI Taxonomy" id="2583452"/>
    <lineage>
        <taxon>Bacteria</taxon>
        <taxon>Bacillati</taxon>
        <taxon>Bacillota</taxon>
        <taxon>Erysipelotrichia</taxon>
        <taxon>Erysipelotrichales</taxon>
        <taxon>Erysipelotrichaceae</taxon>
        <taxon>Amedibacterium</taxon>
    </lineage>
</organism>
<dbReference type="Gene3D" id="3.40.50.150">
    <property type="entry name" value="Vaccinia Virus protein VP39"/>
    <property type="match status" value="1"/>
</dbReference>
<dbReference type="InterPro" id="IPR001650">
    <property type="entry name" value="Helicase_C-like"/>
</dbReference>
<protein>
    <recommendedName>
        <fullName evidence="3">Helicase C-terminal domain-containing protein</fullName>
    </recommendedName>
</protein>